<gene>
    <name evidence="7" type="ORF">ROHU_021466</name>
</gene>
<dbReference type="Proteomes" id="UP000290572">
    <property type="component" value="Unassembled WGS sequence"/>
</dbReference>
<name>A0A498MYH4_LABRO</name>
<dbReference type="Pfam" id="PF06473">
    <property type="entry name" value="FGF-BP1"/>
    <property type="match status" value="1"/>
</dbReference>
<dbReference type="InterPro" id="IPR010510">
    <property type="entry name" value="FGF1-bd"/>
</dbReference>
<evidence type="ECO:0000313" key="7">
    <source>
        <dbReference type="EMBL" id="RXN25551.1"/>
    </source>
</evidence>
<dbReference type="PROSITE" id="PS51257">
    <property type="entry name" value="PROKAR_LIPOPROTEIN"/>
    <property type="match status" value="1"/>
</dbReference>
<evidence type="ECO:0000256" key="2">
    <source>
        <dbReference type="ARBA" id="ARBA00008326"/>
    </source>
</evidence>
<dbReference type="GO" id="GO:0005576">
    <property type="term" value="C:extracellular region"/>
    <property type="evidence" value="ECO:0007669"/>
    <property type="project" value="UniProtKB-SubCell"/>
</dbReference>
<protein>
    <submittedName>
        <fullName evidence="7">Fibroblast growth factor-binding 1-like protein</fullName>
    </submittedName>
</protein>
<keyword evidence="8" id="KW-1185">Reference proteome</keyword>
<comment type="similarity">
    <text evidence="2">Belongs to the fibroblast growth factor-binding protein family.</text>
</comment>
<evidence type="ECO:0000256" key="1">
    <source>
        <dbReference type="ARBA" id="ARBA00004613"/>
    </source>
</evidence>
<proteinExistence type="inferred from homology"/>
<dbReference type="PANTHER" id="PTHR15258">
    <property type="entry name" value="FGF BINDING PROTEIN-RELATED"/>
    <property type="match status" value="1"/>
</dbReference>
<dbReference type="PANTHER" id="PTHR15258:SF2">
    <property type="entry name" value="FIBROBLAST GROWTH FACTOR-BINDING PROTEIN 1"/>
    <property type="match status" value="1"/>
</dbReference>
<comment type="caution">
    <text evidence="7">The sequence shown here is derived from an EMBL/GenBank/DDBJ whole genome shotgun (WGS) entry which is preliminary data.</text>
</comment>
<dbReference type="OrthoDB" id="8875908at2759"/>
<evidence type="ECO:0000256" key="3">
    <source>
        <dbReference type="ARBA" id="ARBA00022525"/>
    </source>
</evidence>
<keyword evidence="4" id="KW-0732">Signal</keyword>
<dbReference type="EMBL" id="QBIY01012358">
    <property type="protein sequence ID" value="RXN25551.1"/>
    <property type="molecule type" value="Genomic_DNA"/>
</dbReference>
<accession>A0A498MYH4</accession>
<dbReference type="GO" id="GO:0019838">
    <property type="term" value="F:growth factor binding"/>
    <property type="evidence" value="ECO:0007669"/>
    <property type="project" value="UniProtKB-KW"/>
</dbReference>
<comment type="subcellular location">
    <subcellularLocation>
        <location evidence="1">Secreted</location>
    </subcellularLocation>
</comment>
<organism evidence="7 8">
    <name type="scientific">Labeo rohita</name>
    <name type="common">Indian major carp</name>
    <name type="synonym">Cyprinus rohita</name>
    <dbReference type="NCBI Taxonomy" id="84645"/>
    <lineage>
        <taxon>Eukaryota</taxon>
        <taxon>Metazoa</taxon>
        <taxon>Chordata</taxon>
        <taxon>Craniata</taxon>
        <taxon>Vertebrata</taxon>
        <taxon>Euteleostomi</taxon>
        <taxon>Actinopterygii</taxon>
        <taxon>Neopterygii</taxon>
        <taxon>Teleostei</taxon>
        <taxon>Ostariophysi</taxon>
        <taxon>Cypriniformes</taxon>
        <taxon>Cyprinidae</taxon>
        <taxon>Labeoninae</taxon>
        <taxon>Labeonini</taxon>
        <taxon>Labeo</taxon>
    </lineage>
</organism>
<evidence type="ECO:0000313" key="8">
    <source>
        <dbReference type="Proteomes" id="UP000290572"/>
    </source>
</evidence>
<dbReference type="GO" id="GO:0007267">
    <property type="term" value="P:cell-cell signaling"/>
    <property type="evidence" value="ECO:0007669"/>
    <property type="project" value="TreeGrafter"/>
</dbReference>
<keyword evidence="5" id="KW-1015">Disulfide bond</keyword>
<evidence type="ECO:0000256" key="6">
    <source>
        <dbReference type="ARBA" id="ARBA00023183"/>
    </source>
</evidence>
<dbReference type="AlphaFoldDB" id="A0A498MYH4"/>
<evidence type="ECO:0000256" key="5">
    <source>
        <dbReference type="ARBA" id="ARBA00023157"/>
    </source>
</evidence>
<evidence type="ECO:0000256" key="4">
    <source>
        <dbReference type="ARBA" id="ARBA00022729"/>
    </source>
</evidence>
<reference evidence="7 8" key="1">
    <citation type="submission" date="2018-03" db="EMBL/GenBank/DDBJ databases">
        <title>Draft genome sequence of Rohu Carp (Labeo rohita).</title>
        <authorList>
            <person name="Das P."/>
            <person name="Kushwaha B."/>
            <person name="Joshi C.G."/>
            <person name="Kumar D."/>
            <person name="Nagpure N.S."/>
            <person name="Sahoo L."/>
            <person name="Das S.P."/>
            <person name="Bit A."/>
            <person name="Patnaik S."/>
            <person name="Meher P.K."/>
            <person name="Jayasankar P."/>
            <person name="Koringa P.G."/>
            <person name="Patel N.V."/>
            <person name="Hinsu A.T."/>
            <person name="Kumar R."/>
            <person name="Pandey M."/>
            <person name="Agarwal S."/>
            <person name="Srivastava S."/>
            <person name="Singh M."/>
            <person name="Iquebal M.A."/>
            <person name="Jaiswal S."/>
            <person name="Angadi U.B."/>
            <person name="Kumar N."/>
            <person name="Raza M."/>
            <person name="Shah T.M."/>
            <person name="Rai A."/>
            <person name="Jena J.K."/>
        </authorList>
    </citation>
    <scope>NUCLEOTIDE SEQUENCE [LARGE SCALE GENOMIC DNA]</scope>
    <source>
        <strain evidence="7">DASCIFA01</strain>
        <tissue evidence="7">Testis</tissue>
    </source>
</reference>
<keyword evidence="3" id="KW-0964">Secreted</keyword>
<keyword evidence="6" id="KW-0340">Growth factor binding</keyword>
<sequence>MSLRGTLALLLFLACLSQLIFTAESIRGAKRKIATQERRGDNKVSIFKGKFTTKDETQCSWVARGEDKYIMNVTCNTGNRNGFSCKYTAKPATCTEYGSNPEGYWKQIARSVKKQKKLCKDPRAKIRAGMCKSAPQDAHFKLTETSQAKPPKTEKTQITKNTTLPDTKRQCTERIDHSELAKEKCGDSWASLCSFLFTVIQSGDC</sequence>